<dbReference type="SUPFAM" id="SSF56935">
    <property type="entry name" value="Porins"/>
    <property type="match status" value="1"/>
</dbReference>
<feature type="chain" id="PRO_5012061362" evidence="14">
    <location>
        <begin position="23"/>
        <end position="770"/>
    </location>
</feature>
<evidence type="ECO:0000256" key="3">
    <source>
        <dbReference type="ARBA" id="ARBA00022452"/>
    </source>
</evidence>
<comment type="subcellular location">
    <subcellularLocation>
        <location evidence="1 12">Cell outer membrane</location>
        <topology evidence="1 12">Multi-pass membrane protein</topology>
    </subcellularLocation>
</comment>
<proteinExistence type="inferred from homology"/>
<dbReference type="PANTHER" id="PTHR32552:SF89">
    <property type="entry name" value="CATECHOLATE SIDEROPHORE RECEPTOR FIU"/>
    <property type="match status" value="1"/>
</dbReference>
<accession>A0A255YN56</accession>
<dbReference type="Pfam" id="PF07715">
    <property type="entry name" value="Plug"/>
    <property type="match status" value="1"/>
</dbReference>
<keyword evidence="10 12" id="KW-0472">Membrane</keyword>
<evidence type="ECO:0000256" key="12">
    <source>
        <dbReference type="PROSITE-ProRule" id="PRU01360"/>
    </source>
</evidence>
<dbReference type="Gene3D" id="2.40.170.20">
    <property type="entry name" value="TonB-dependent receptor, beta-barrel domain"/>
    <property type="match status" value="1"/>
</dbReference>
<keyword evidence="7" id="KW-0408">Iron</keyword>
<dbReference type="Proteomes" id="UP000216991">
    <property type="component" value="Unassembled WGS sequence"/>
</dbReference>
<dbReference type="PROSITE" id="PS52016">
    <property type="entry name" value="TONB_DEPENDENT_REC_3"/>
    <property type="match status" value="1"/>
</dbReference>
<dbReference type="AlphaFoldDB" id="A0A255YN56"/>
<evidence type="ECO:0000313" key="17">
    <source>
        <dbReference type="EMBL" id="OYQ30686.1"/>
    </source>
</evidence>
<dbReference type="RefSeq" id="WP_094473329.1">
    <property type="nucleotide sequence ID" value="NZ_NOXT01000100.1"/>
</dbReference>
<evidence type="ECO:0000313" key="18">
    <source>
        <dbReference type="Proteomes" id="UP000216991"/>
    </source>
</evidence>
<feature type="signal peptide" evidence="14">
    <location>
        <begin position="1"/>
        <end position="22"/>
    </location>
</feature>
<dbReference type="InterPro" id="IPR037066">
    <property type="entry name" value="Plug_dom_sf"/>
</dbReference>
<feature type="domain" description="TonB-dependent receptor plug" evidence="16">
    <location>
        <begin position="54"/>
        <end position="162"/>
    </location>
</feature>
<evidence type="ECO:0000256" key="2">
    <source>
        <dbReference type="ARBA" id="ARBA00022448"/>
    </source>
</evidence>
<keyword evidence="11 12" id="KW-0998">Cell outer membrane</keyword>
<keyword evidence="17" id="KW-0675">Receptor</keyword>
<evidence type="ECO:0000259" key="15">
    <source>
        <dbReference type="Pfam" id="PF00593"/>
    </source>
</evidence>
<evidence type="ECO:0000256" key="14">
    <source>
        <dbReference type="SAM" id="SignalP"/>
    </source>
</evidence>
<dbReference type="InterPro" id="IPR000531">
    <property type="entry name" value="Beta-barrel_TonB"/>
</dbReference>
<name>A0A255YN56_9SPHN</name>
<keyword evidence="3 12" id="KW-1134">Transmembrane beta strand</keyword>
<evidence type="ECO:0000256" key="4">
    <source>
        <dbReference type="ARBA" id="ARBA00022496"/>
    </source>
</evidence>
<keyword evidence="2 12" id="KW-0813">Transport</keyword>
<gene>
    <name evidence="17" type="ORF">CHU93_06690</name>
</gene>
<dbReference type="Pfam" id="PF00593">
    <property type="entry name" value="TonB_dep_Rec_b-barrel"/>
    <property type="match status" value="1"/>
</dbReference>
<dbReference type="PANTHER" id="PTHR32552">
    <property type="entry name" value="FERRICHROME IRON RECEPTOR-RELATED"/>
    <property type="match status" value="1"/>
</dbReference>
<protein>
    <submittedName>
        <fullName evidence="17">TonB-dependent receptor</fullName>
    </submittedName>
</protein>
<keyword evidence="8" id="KW-0406">Ion transport</keyword>
<dbReference type="EMBL" id="NOXT01000100">
    <property type="protein sequence ID" value="OYQ30686.1"/>
    <property type="molecule type" value="Genomic_DNA"/>
</dbReference>
<organism evidence="17 18">
    <name type="scientific">Sandarakinorhabdus cyanobacteriorum</name>
    <dbReference type="NCBI Taxonomy" id="1981098"/>
    <lineage>
        <taxon>Bacteria</taxon>
        <taxon>Pseudomonadati</taxon>
        <taxon>Pseudomonadota</taxon>
        <taxon>Alphaproteobacteria</taxon>
        <taxon>Sphingomonadales</taxon>
        <taxon>Sphingosinicellaceae</taxon>
        <taxon>Sandarakinorhabdus</taxon>
    </lineage>
</organism>
<keyword evidence="4" id="KW-0410">Iron transport</keyword>
<evidence type="ECO:0000256" key="7">
    <source>
        <dbReference type="ARBA" id="ARBA00023004"/>
    </source>
</evidence>
<feature type="domain" description="TonB-dependent receptor-like beta-barrel" evidence="15">
    <location>
        <begin position="291"/>
        <end position="731"/>
    </location>
</feature>
<dbReference type="OrthoDB" id="7229372at2"/>
<keyword evidence="18" id="KW-1185">Reference proteome</keyword>
<evidence type="ECO:0000256" key="1">
    <source>
        <dbReference type="ARBA" id="ARBA00004571"/>
    </source>
</evidence>
<evidence type="ECO:0000256" key="9">
    <source>
        <dbReference type="ARBA" id="ARBA00023077"/>
    </source>
</evidence>
<dbReference type="InterPro" id="IPR012910">
    <property type="entry name" value="Plug_dom"/>
</dbReference>
<reference evidence="17 18" key="1">
    <citation type="submission" date="2017-07" db="EMBL/GenBank/DDBJ databases">
        <title>Sandarakinorhabdus cyanobacteriorum sp. nov., a novel bacterium isolated from cyanobacterial aggregates in a eutrophic lake.</title>
        <authorList>
            <person name="Cai H."/>
        </authorList>
    </citation>
    <scope>NUCLEOTIDE SEQUENCE [LARGE SCALE GENOMIC DNA]</scope>
    <source>
        <strain evidence="17 18">TH057</strain>
    </source>
</reference>
<keyword evidence="5 12" id="KW-0812">Transmembrane</keyword>
<keyword evidence="6 14" id="KW-0732">Signal</keyword>
<comment type="caution">
    <text evidence="17">The sequence shown here is derived from an EMBL/GenBank/DDBJ whole genome shotgun (WGS) entry which is preliminary data.</text>
</comment>
<evidence type="ECO:0000256" key="11">
    <source>
        <dbReference type="ARBA" id="ARBA00023237"/>
    </source>
</evidence>
<evidence type="ECO:0000256" key="6">
    <source>
        <dbReference type="ARBA" id="ARBA00022729"/>
    </source>
</evidence>
<sequence>MNLSALRLALLASTLVAAPALAAMPTDAAADAAADVAATEDAEIVVYGKGEVRQVTEIKADDIRLTVPGASPFIAIQKLPGVNFQSADPFGVYEWSTRITLRGFNQNQLGFTLDGVPLGDMSYGNTNGLHISRAIIADNIGRTRVSQGAGALGTASTSNLGGTIEFFSRAPQDELGIAANATYGDNDTLRLFGTLDTGDLGGFKAYLSAAYLTADKWKGVGVQRATQVNAKAVATLADDVTFTAFVNFTDRKENDYQDFSQEMLGRLGYFADNISDNWPLAVRLAFIGANRGNTGVAVGPNSFGTVFPAPYTSVDDAYFDAAGLRRDWLAGGRLEGKLTDQVTAGVQLYYHSNKGQGSWITPYRASPGGLPLSFRTTEYEISRIGVLGDVTATLGANTLRLNVWYENVDFEQARRFYDMGTSQTTPLTSALTYQSNPFFTQWNNDYNTRTFQFAVQDQWDVSDAFSISVGVKGQSVKLRAAAINPVPGPLALGRIKSEDLFMPQVGLLYKLGGGNELFANFTENQRAFTAAATTGPFATSAAGFAVIASQLRPEKTNTFEGGFRFGEGRLSGVVAAYLVNFSNRLLSIPQGPGIVGNASLLSNVGDVRSIGAEIGLQWQPVKAFTATASYAYNENTYRDDVRNAAGTVIQAIRGRTVVDSPRSIANLELAYDDGHFYGRANANAMSGRFFTFSNDREVGGRVVVDGKIGYRVTSDNRWLNGLAIEASASNLFDRRYVATIGSNGFGFSGDNQTLLPAAPRQFFLTLRKDF</sequence>
<comment type="similarity">
    <text evidence="12 13">Belongs to the TonB-dependent receptor family.</text>
</comment>
<evidence type="ECO:0000256" key="13">
    <source>
        <dbReference type="RuleBase" id="RU003357"/>
    </source>
</evidence>
<dbReference type="InterPro" id="IPR039426">
    <property type="entry name" value="TonB-dep_rcpt-like"/>
</dbReference>
<dbReference type="Gene3D" id="2.170.130.10">
    <property type="entry name" value="TonB-dependent receptor, plug domain"/>
    <property type="match status" value="1"/>
</dbReference>
<evidence type="ECO:0000256" key="5">
    <source>
        <dbReference type="ARBA" id="ARBA00022692"/>
    </source>
</evidence>
<keyword evidence="9 13" id="KW-0798">TonB box</keyword>
<evidence type="ECO:0000256" key="8">
    <source>
        <dbReference type="ARBA" id="ARBA00023065"/>
    </source>
</evidence>
<dbReference type="GO" id="GO:0015344">
    <property type="term" value="F:siderophore uptake transmembrane transporter activity"/>
    <property type="evidence" value="ECO:0007669"/>
    <property type="project" value="TreeGrafter"/>
</dbReference>
<evidence type="ECO:0000259" key="16">
    <source>
        <dbReference type="Pfam" id="PF07715"/>
    </source>
</evidence>
<dbReference type="InterPro" id="IPR036942">
    <property type="entry name" value="Beta-barrel_TonB_sf"/>
</dbReference>
<dbReference type="GO" id="GO:0009279">
    <property type="term" value="C:cell outer membrane"/>
    <property type="evidence" value="ECO:0007669"/>
    <property type="project" value="UniProtKB-SubCell"/>
</dbReference>
<evidence type="ECO:0000256" key="10">
    <source>
        <dbReference type="ARBA" id="ARBA00023136"/>
    </source>
</evidence>